<feature type="transmembrane region" description="Helical" evidence="1">
    <location>
        <begin position="78"/>
        <end position="96"/>
    </location>
</feature>
<reference evidence="3 4" key="1">
    <citation type="submission" date="2016-10" db="EMBL/GenBank/DDBJ databases">
        <authorList>
            <person name="de Groot N.N."/>
        </authorList>
    </citation>
    <scope>NUCLEOTIDE SEQUENCE [LARGE SCALE GENOMIC DNA]</scope>
    <source>
        <strain evidence="3 4">ATCC 29281</strain>
    </source>
</reference>
<dbReference type="GO" id="GO:0016747">
    <property type="term" value="F:acyltransferase activity, transferring groups other than amino-acyl groups"/>
    <property type="evidence" value="ECO:0007669"/>
    <property type="project" value="InterPro"/>
</dbReference>
<proteinExistence type="predicted"/>
<gene>
    <name evidence="3" type="ORF">SAMN02982996_01213</name>
</gene>
<sequence length="371" mass="41972">MVRKRSISLRMKIASPTLSLRNSPDPRSFTVTTMNKKLSYIQYLRGIAAVMVIFAHATTAIYDGGIQNGYRLEDLGTLGVYIFFIISGFIMMKATYKKTWSPQEAKTFLIHRFNRVIPPYWFWTTALLALWFAGLALKSHHFDMGKILSSYLLLPRIGEDGRINPILSQGWTLIYEMFFYCLFAVCIFFGRKNRILLTLSCCFLLSFLIGKWLPADTGASIVLTNPILLYFLAGMVIFFVSERLTVKNGFLLSAIVLVLYLICRLFQPTWLPVIFYISPIFVVLFSACSLEGWTSRALMLIGDASYSIYLAHGFVTMTLSMLMKKLAVSDINQTAVIILTTLVSLVFGIVAYRVVEKPLTALIPSKRIVKA</sequence>
<accession>A0A1H3ZL92</accession>
<dbReference type="eggNOG" id="COG1835">
    <property type="taxonomic scope" value="Bacteria"/>
</dbReference>
<keyword evidence="1" id="KW-0472">Membrane</keyword>
<dbReference type="Pfam" id="PF01757">
    <property type="entry name" value="Acyl_transf_3"/>
    <property type="match status" value="1"/>
</dbReference>
<dbReference type="InterPro" id="IPR002656">
    <property type="entry name" value="Acyl_transf_3_dom"/>
</dbReference>
<name>A0A1H3ZL92_9GAMM</name>
<feature type="transmembrane region" description="Helical" evidence="1">
    <location>
        <begin position="117"/>
        <end position="137"/>
    </location>
</feature>
<dbReference type="Proteomes" id="UP000187280">
    <property type="component" value="Unassembled WGS sequence"/>
</dbReference>
<dbReference type="EMBL" id="FNQS01000003">
    <property type="protein sequence ID" value="SEA24022.1"/>
    <property type="molecule type" value="Genomic_DNA"/>
</dbReference>
<feature type="transmembrane region" description="Helical" evidence="1">
    <location>
        <begin position="43"/>
        <end position="62"/>
    </location>
</feature>
<dbReference type="GO" id="GO:0016020">
    <property type="term" value="C:membrane"/>
    <property type="evidence" value="ECO:0007669"/>
    <property type="project" value="TreeGrafter"/>
</dbReference>
<feature type="transmembrane region" description="Helical" evidence="1">
    <location>
        <begin position="335"/>
        <end position="355"/>
    </location>
</feature>
<keyword evidence="1" id="KW-1133">Transmembrane helix</keyword>
<feature type="transmembrane region" description="Helical" evidence="1">
    <location>
        <begin position="306"/>
        <end position="323"/>
    </location>
</feature>
<feature type="transmembrane region" description="Helical" evidence="1">
    <location>
        <begin position="219"/>
        <end position="240"/>
    </location>
</feature>
<feature type="transmembrane region" description="Helical" evidence="1">
    <location>
        <begin position="273"/>
        <end position="294"/>
    </location>
</feature>
<evidence type="ECO:0000256" key="1">
    <source>
        <dbReference type="SAM" id="Phobius"/>
    </source>
</evidence>
<organism evidence="3 4">
    <name type="scientific">Lonsdalea quercina</name>
    <dbReference type="NCBI Taxonomy" id="71657"/>
    <lineage>
        <taxon>Bacteria</taxon>
        <taxon>Pseudomonadati</taxon>
        <taxon>Pseudomonadota</taxon>
        <taxon>Gammaproteobacteria</taxon>
        <taxon>Enterobacterales</taxon>
        <taxon>Pectobacteriaceae</taxon>
        <taxon>Lonsdalea</taxon>
    </lineage>
</organism>
<dbReference type="PANTHER" id="PTHR23028">
    <property type="entry name" value="ACETYLTRANSFERASE"/>
    <property type="match status" value="1"/>
</dbReference>
<evidence type="ECO:0000259" key="2">
    <source>
        <dbReference type="Pfam" id="PF01757"/>
    </source>
</evidence>
<dbReference type="STRING" id="71657.SAMN02982996_01213"/>
<keyword evidence="4" id="KW-1185">Reference proteome</keyword>
<keyword evidence="1" id="KW-0812">Transmembrane</keyword>
<dbReference type="AlphaFoldDB" id="A0A1H3ZL92"/>
<feature type="transmembrane region" description="Helical" evidence="1">
    <location>
        <begin position="170"/>
        <end position="189"/>
    </location>
</feature>
<evidence type="ECO:0000313" key="3">
    <source>
        <dbReference type="EMBL" id="SEA24022.1"/>
    </source>
</evidence>
<dbReference type="PANTHER" id="PTHR23028:SF131">
    <property type="entry name" value="BLR2367 PROTEIN"/>
    <property type="match status" value="1"/>
</dbReference>
<feature type="transmembrane region" description="Helical" evidence="1">
    <location>
        <begin position="249"/>
        <end position="267"/>
    </location>
</feature>
<evidence type="ECO:0000313" key="4">
    <source>
        <dbReference type="Proteomes" id="UP000187280"/>
    </source>
</evidence>
<feature type="domain" description="Acyltransferase 3" evidence="2">
    <location>
        <begin position="39"/>
        <end position="352"/>
    </location>
</feature>
<dbReference type="InterPro" id="IPR050879">
    <property type="entry name" value="Acyltransferase_3"/>
</dbReference>
<feature type="transmembrane region" description="Helical" evidence="1">
    <location>
        <begin position="196"/>
        <end position="213"/>
    </location>
</feature>
<dbReference type="GO" id="GO:0000271">
    <property type="term" value="P:polysaccharide biosynthetic process"/>
    <property type="evidence" value="ECO:0007669"/>
    <property type="project" value="TreeGrafter"/>
</dbReference>
<protein>
    <recommendedName>
        <fullName evidence="2">Acyltransferase 3 domain-containing protein</fullName>
    </recommendedName>
</protein>